<dbReference type="AlphaFoldDB" id="A0A2A9EZ86"/>
<proteinExistence type="inferred from homology"/>
<dbReference type="GO" id="GO:0003677">
    <property type="term" value="F:DNA binding"/>
    <property type="evidence" value="ECO:0007669"/>
    <property type="project" value="UniProtKB-KW"/>
</dbReference>
<evidence type="ECO:0000256" key="4">
    <source>
        <dbReference type="ARBA" id="ARBA00023163"/>
    </source>
</evidence>
<dbReference type="PROSITE" id="PS50931">
    <property type="entry name" value="HTH_LYSR"/>
    <property type="match status" value="1"/>
</dbReference>
<keyword evidence="4" id="KW-0804">Transcription</keyword>
<dbReference type="Proteomes" id="UP000224130">
    <property type="component" value="Unassembled WGS sequence"/>
</dbReference>
<protein>
    <submittedName>
        <fullName evidence="6">DNA-binding transcriptional LysR family regulator</fullName>
    </submittedName>
</protein>
<accession>A0A2A9EZ86</accession>
<keyword evidence="2" id="KW-0805">Transcription regulation</keyword>
<dbReference type="InterPro" id="IPR005119">
    <property type="entry name" value="LysR_subst-bd"/>
</dbReference>
<dbReference type="RefSeq" id="WP_098464427.1">
    <property type="nucleotide sequence ID" value="NZ_PDJJ01000001.1"/>
</dbReference>
<evidence type="ECO:0000256" key="1">
    <source>
        <dbReference type="ARBA" id="ARBA00009437"/>
    </source>
</evidence>
<dbReference type="Pfam" id="PF03466">
    <property type="entry name" value="LysR_substrate"/>
    <property type="match status" value="1"/>
</dbReference>
<dbReference type="InterPro" id="IPR036388">
    <property type="entry name" value="WH-like_DNA-bd_sf"/>
</dbReference>
<dbReference type="SUPFAM" id="SSF53850">
    <property type="entry name" value="Periplasmic binding protein-like II"/>
    <property type="match status" value="1"/>
</dbReference>
<feature type="domain" description="HTH lysR-type" evidence="5">
    <location>
        <begin position="1"/>
        <end position="58"/>
    </location>
</feature>
<dbReference type="SUPFAM" id="SSF46785">
    <property type="entry name" value="Winged helix' DNA-binding domain"/>
    <property type="match status" value="1"/>
</dbReference>
<dbReference type="Pfam" id="PF00126">
    <property type="entry name" value="HTH_1"/>
    <property type="match status" value="1"/>
</dbReference>
<dbReference type="GO" id="GO:0032993">
    <property type="term" value="C:protein-DNA complex"/>
    <property type="evidence" value="ECO:0007669"/>
    <property type="project" value="TreeGrafter"/>
</dbReference>
<gene>
    <name evidence="6" type="ORF">ATJ88_2906</name>
</gene>
<dbReference type="InterPro" id="IPR036390">
    <property type="entry name" value="WH_DNA-bd_sf"/>
</dbReference>
<name>A0A2A9EZ86_9MICO</name>
<dbReference type="EMBL" id="PDJJ01000001">
    <property type="protein sequence ID" value="PFG44188.1"/>
    <property type="molecule type" value="Genomic_DNA"/>
</dbReference>
<dbReference type="CDD" id="cd05466">
    <property type="entry name" value="PBP2_LTTR_substrate"/>
    <property type="match status" value="1"/>
</dbReference>
<dbReference type="Gene3D" id="1.10.10.10">
    <property type="entry name" value="Winged helix-like DNA-binding domain superfamily/Winged helix DNA-binding domain"/>
    <property type="match status" value="1"/>
</dbReference>
<keyword evidence="3 6" id="KW-0238">DNA-binding</keyword>
<keyword evidence="7" id="KW-1185">Reference proteome</keyword>
<dbReference type="PANTHER" id="PTHR30346:SF29">
    <property type="entry name" value="LYSR SUBSTRATE-BINDING"/>
    <property type="match status" value="1"/>
</dbReference>
<evidence type="ECO:0000259" key="5">
    <source>
        <dbReference type="PROSITE" id="PS50931"/>
    </source>
</evidence>
<sequence>MDVRHLDLLRELADRGSVAAVAAATHRTPSAVSQQLRTAQRELGTELVRPHGRGIRLTDAGRLLAAEAVQVQVALADVQARWDAFRGAPAGTVSVAALPSAATFLLPAVEAALAGGGVDLRLADVDLAEDAFGALTADHDVVVAHSLTSVRPAGTDGLVVVPLADEPLDVAMSPAHPLARHRTVSARQVAGCAWVGVPRGYPFDTVLIGIEQVTGEQLDVRQRIVDNRLVEALVATSDRVAILPRFTTPVGDRLTLRPLTGVPAVRHVVAVLRPDVARRRAVGHVLDALRDAAADAERRHRAG</sequence>
<reference evidence="6 7" key="1">
    <citation type="submission" date="2017-10" db="EMBL/GenBank/DDBJ databases">
        <title>Sequencing the genomes of 1000 actinobacteria strains.</title>
        <authorList>
            <person name="Klenk H.-P."/>
        </authorList>
    </citation>
    <scope>NUCLEOTIDE SEQUENCE [LARGE SCALE GENOMIC DNA]</scope>
    <source>
        <strain evidence="6 7">DSM 21863</strain>
    </source>
</reference>
<evidence type="ECO:0000256" key="2">
    <source>
        <dbReference type="ARBA" id="ARBA00023015"/>
    </source>
</evidence>
<dbReference type="InterPro" id="IPR000847">
    <property type="entry name" value="LysR_HTH_N"/>
</dbReference>
<evidence type="ECO:0000313" key="7">
    <source>
        <dbReference type="Proteomes" id="UP000224130"/>
    </source>
</evidence>
<dbReference type="OrthoDB" id="4131546at2"/>
<dbReference type="GO" id="GO:0003700">
    <property type="term" value="F:DNA-binding transcription factor activity"/>
    <property type="evidence" value="ECO:0007669"/>
    <property type="project" value="InterPro"/>
</dbReference>
<evidence type="ECO:0000256" key="3">
    <source>
        <dbReference type="ARBA" id="ARBA00023125"/>
    </source>
</evidence>
<evidence type="ECO:0000313" key="6">
    <source>
        <dbReference type="EMBL" id="PFG44188.1"/>
    </source>
</evidence>
<dbReference type="PANTHER" id="PTHR30346">
    <property type="entry name" value="TRANSCRIPTIONAL DUAL REGULATOR HCAR-RELATED"/>
    <property type="match status" value="1"/>
</dbReference>
<comment type="similarity">
    <text evidence="1">Belongs to the LysR transcriptional regulatory family.</text>
</comment>
<organism evidence="6 7">
    <name type="scientific">Isoptericola jiangsuensis</name>
    <dbReference type="NCBI Taxonomy" id="548579"/>
    <lineage>
        <taxon>Bacteria</taxon>
        <taxon>Bacillati</taxon>
        <taxon>Actinomycetota</taxon>
        <taxon>Actinomycetes</taxon>
        <taxon>Micrococcales</taxon>
        <taxon>Promicromonosporaceae</taxon>
        <taxon>Isoptericola</taxon>
    </lineage>
</organism>
<comment type="caution">
    <text evidence="6">The sequence shown here is derived from an EMBL/GenBank/DDBJ whole genome shotgun (WGS) entry which is preliminary data.</text>
</comment>
<dbReference type="Gene3D" id="3.40.190.10">
    <property type="entry name" value="Periplasmic binding protein-like II"/>
    <property type="match status" value="2"/>
</dbReference>